<feature type="signal peptide" evidence="1">
    <location>
        <begin position="1"/>
        <end position="23"/>
    </location>
</feature>
<dbReference type="InterPro" id="IPR019110">
    <property type="entry name" value="Uncharacterised_RAQPRD"/>
</dbReference>
<keyword evidence="3" id="KW-1185">Reference proteome</keyword>
<organism evidence="2 3">
    <name type="scientific">Microbulbifer taiwanensis</name>
    <dbReference type="NCBI Taxonomy" id="986746"/>
    <lineage>
        <taxon>Bacteria</taxon>
        <taxon>Pseudomonadati</taxon>
        <taxon>Pseudomonadota</taxon>
        <taxon>Gammaproteobacteria</taxon>
        <taxon>Cellvibrionales</taxon>
        <taxon>Microbulbiferaceae</taxon>
        <taxon>Microbulbifer</taxon>
    </lineage>
</organism>
<gene>
    <name evidence="2" type="ORF">ACFQBM_21590</name>
</gene>
<dbReference type="NCBIfam" id="TIGR01690">
    <property type="entry name" value="ICE_RAQPRD"/>
    <property type="match status" value="1"/>
</dbReference>
<accession>A0ABW1YUZ2</accession>
<name>A0ABW1YUZ2_9GAMM</name>
<evidence type="ECO:0000313" key="3">
    <source>
        <dbReference type="Proteomes" id="UP001596425"/>
    </source>
</evidence>
<dbReference type="RefSeq" id="WP_377516711.1">
    <property type="nucleotide sequence ID" value="NZ_JBHSVR010000005.1"/>
</dbReference>
<dbReference type="Proteomes" id="UP001596425">
    <property type="component" value="Unassembled WGS sequence"/>
</dbReference>
<evidence type="ECO:0000256" key="1">
    <source>
        <dbReference type="SAM" id="SignalP"/>
    </source>
</evidence>
<sequence>MKRQVWPLIFLIFGFSVAPAALADADAEREALAKIIHELNALEPLIKRAEANAEQDSRIRFRYDWLRRDLQQIKDAIQAHIDSLVLNHARFRCAAITVDRS</sequence>
<dbReference type="EMBL" id="JBHSVR010000005">
    <property type="protein sequence ID" value="MFC6635865.1"/>
    <property type="molecule type" value="Genomic_DNA"/>
</dbReference>
<comment type="caution">
    <text evidence="2">The sequence shown here is derived from an EMBL/GenBank/DDBJ whole genome shotgun (WGS) entry which is preliminary data.</text>
</comment>
<feature type="chain" id="PRO_5046125209" evidence="1">
    <location>
        <begin position="24"/>
        <end position="101"/>
    </location>
</feature>
<reference evidence="3" key="1">
    <citation type="journal article" date="2019" name="Int. J. Syst. Evol. Microbiol.">
        <title>The Global Catalogue of Microorganisms (GCM) 10K type strain sequencing project: providing services to taxonomists for standard genome sequencing and annotation.</title>
        <authorList>
            <consortium name="The Broad Institute Genomics Platform"/>
            <consortium name="The Broad Institute Genome Sequencing Center for Infectious Disease"/>
            <person name="Wu L."/>
            <person name="Ma J."/>
        </authorList>
    </citation>
    <scope>NUCLEOTIDE SEQUENCE [LARGE SCALE GENOMIC DNA]</scope>
    <source>
        <strain evidence="3">CGMCC 1.13718</strain>
    </source>
</reference>
<keyword evidence="1" id="KW-0732">Signal</keyword>
<evidence type="ECO:0000313" key="2">
    <source>
        <dbReference type="EMBL" id="MFC6635865.1"/>
    </source>
</evidence>
<dbReference type="Pfam" id="PF09686">
    <property type="entry name" value="Plasmid_RAQPRD"/>
    <property type="match status" value="1"/>
</dbReference>
<protein>
    <submittedName>
        <fullName evidence="2">RAQPRD family integrative conjugative element protein</fullName>
    </submittedName>
</protein>
<proteinExistence type="predicted"/>